<evidence type="ECO:0000256" key="1">
    <source>
        <dbReference type="SAM" id="MobiDB-lite"/>
    </source>
</evidence>
<dbReference type="AlphaFoldDB" id="A0A4U8V1P6"/>
<proteinExistence type="predicted"/>
<sequence>MHLKHETTIIITRPKQAKKCRPSSRRTNNRNDNLHSVTVRGTRSKQSNEKSTAVNKSSLLASLLLDQSTVGHDFRAKKTGRPKLTRC</sequence>
<dbReference type="EMBL" id="AZBU02000001">
    <property type="protein sequence ID" value="TMS38198.1"/>
    <property type="molecule type" value="Genomic_DNA"/>
</dbReference>
<protein>
    <submittedName>
        <fullName evidence="2">Uncharacterized protein</fullName>
    </submittedName>
</protein>
<feature type="compositionally biased region" description="Basic residues" evidence="1">
    <location>
        <begin position="15"/>
        <end position="28"/>
    </location>
</feature>
<reference evidence="2 3" key="2">
    <citation type="journal article" date="2019" name="G3 (Bethesda)">
        <title>Hybrid Assembly of the Genome of the Entomopathogenic Nematode Steinernema carpocapsae Identifies the X-Chromosome.</title>
        <authorList>
            <person name="Serra L."/>
            <person name="Macchietto M."/>
            <person name="Macias-Munoz A."/>
            <person name="McGill C.J."/>
            <person name="Rodriguez I.M."/>
            <person name="Rodriguez B."/>
            <person name="Murad R."/>
            <person name="Mortazavi A."/>
        </authorList>
    </citation>
    <scope>NUCLEOTIDE SEQUENCE [LARGE SCALE GENOMIC DNA]</scope>
    <source>
        <strain evidence="2 3">ALL</strain>
    </source>
</reference>
<feature type="compositionally biased region" description="Polar residues" evidence="1">
    <location>
        <begin position="30"/>
        <end position="54"/>
    </location>
</feature>
<comment type="caution">
    <text evidence="2">The sequence shown here is derived from an EMBL/GenBank/DDBJ whole genome shotgun (WGS) entry which is preliminary data.</text>
</comment>
<evidence type="ECO:0000313" key="3">
    <source>
        <dbReference type="Proteomes" id="UP000298663"/>
    </source>
</evidence>
<reference evidence="2 3" key="1">
    <citation type="journal article" date="2015" name="Genome Biol.">
        <title>Comparative genomics of Steinernema reveals deeply conserved gene regulatory networks.</title>
        <authorList>
            <person name="Dillman A.R."/>
            <person name="Macchietto M."/>
            <person name="Porter C.F."/>
            <person name="Rogers A."/>
            <person name="Williams B."/>
            <person name="Antoshechkin I."/>
            <person name="Lee M.M."/>
            <person name="Goodwin Z."/>
            <person name="Lu X."/>
            <person name="Lewis E.E."/>
            <person name="Goodrich-Blair H."/>
            <person name="Stock S.P."/>
            <person name="Adams B.J."/>
            <person name="Sternberg P.W."/>
            <person name="Mortazavi A."/>
        </authorList>
    </citation>
    <scope>NUCLEOTIDE SEQUENCE [LARGE SCALE GENOMIC DNA]</scope>
    <source>
        <strain evidence="2 3">ALL</strain>
    </source>
</reference>
<dbReference type="Proteomes" id="UP000298663">
    <property type="component" value="Unassembled WGS sequence"/>
</dbReference>
<evidence type="ECO:0000313" key="2">
    <source>
        <dbReference type="EMBL" id="TMS38198.1"/>
    </source>
</evidence>
<gene>
    <name evidence="2" type="ORF">L596_004973</name>
</gene>
<keyword evidence="3" id="KW-1185">Reference proteome</keyword>
<feature type="region of interest" description="Disordered" evidence="1">
    <location>
        <begin position="1"/>
        <end position="54"/>
    </location>
</feature>
<name>A0A4U8V1P6_STECR</name>
<accession>A0A4U8V1P6</accession>
<organism evidence="2 3">
    <name type="scientific">Steinernema carpocapsae</name>
    <name type="common">Entomopathogenic nematode</name>
    <dbReference type="NCBI Taxonomy" id="34508"/>
    <lineage>
        <taxon>Eukaryota</taxon>
        <taxon>Metazoa</taxon>
        <taxon>Ecdysozoa</taxon>
        <taxon>Nematoda</taxon>
        <taxon>Chromadorea</taxon>
        <taxon>Rhabditida</taxon>
        <taxon>Tylenchina</taxon>
        <taxon>Panagrolaimomorpha</taxon>
        <taxon>Strongyloidoidea</taxon>
        <taxon>Steinernematidae</taxon>
        <taxon>Steinernema</taxon>
    </lineage>
</organism>